<dbReference type="PROSITE" id="PS51718">
    <property type="entry name" value="G_DYNAMIN_2"/>
    <property type="match status" value="1"/>
</dbReference>
<dbReference type="InterPro" id="IPR001401">
    <property type="entry name" value="Dynamin_GTPase"/>
</dbReference>
<dbReference type="SUPFAM" id="SSF52540">
    <property type="entry name" value="P-loop containing nucleoside triphosphate hydrolases"/>
    <property type="match status" value="1"/>
</dbReference>
<name>A0A178EXL7_TRIRU</name>
<dbReference type="InterPro" id="IPR020850">
    <property type="entry name" value="GED_dom"/>
</dbReference>
<dbReference type="VEuPathDB" id="FungiDB:TERG_05182"/>
<evidence type="ECO:0000256" key="11">
    <source>
        <dbReference type="ARBA" id="ARBA00022989"/>
    </source>
</evidence>
<keyword evidence="9" id="KW-0460">Magnesium</keyword>
<evidence type="ECO:0000259" key="20">
    <source>
        <dbReference type="PROSITE" id="PS51718"/>
    </source>
</evidence>
<evidence type="ECO:0000256" key="4">
    <source>
        <dbReference type="ARBA" id="ARBA00022692"/>
    </source>
</evidence>
<dbReference type="CDD" id="cd08771">
    <property type="entry name" value="DLP_1"/>
    <property type="match status" value="1"/>
</dbReference>
<dbReference type="Gene3D" id="3.40.50.300">
    <property type="entry name" value="P-loop containing nucleotide triphosphate hydrolases"/>
    <property type="match status" value="1"/>
</dbReference>
<evidence type="ECO:0000256" key="14">
    <source>
        <dbReference type="ARBA" id="ARBA00023136"/>
    </source>
</evidence>
<dbReference type="InterPro" id="IPR056495">
    <property type="entry name" value="LIS_MGM1"/>
</dbReference>
<evidence type="ECO:0000313" key="21">
    <source>
        <dbReference type="EMBL" id="OAL64754.1"/>
    </source>
</evidence>
<evidence type="ECO:0000256" key="18">
    <source>
        <dbReference type="SAM" id="MobiDB-lite"/>
    </source>
</evidence>
<dbReference type="Proteomes" id="UP000243015">
    <property type="component" value="Unassembled WGS sequence"/>
</dbReference>
<evidence type="ECO:0000256" key="5">
    <source>
        <dbReference type="ARBA" id="ARBA00022723"/>
    </source>
</evidence>
<dbReference type="InterPro" id="IPR019762">
    <property type="entry name" value="Dynamin_GTPase_CS"/>
</dbReference>
<dbReference type="InterPro" id="IPR027417">
    <property type="entry name" value="P-loop_NTPase"/>
</dbReference>
<keyword evidence="6 17" id="KW-0547">Nucleotide-binding</keyword>
<dbReference type="GO" id="GO:0005874">
    <property type="term" value="C:microtubule"/>
    <property type="evidence" value="ECO:0007669"/>
    <property type="project" value="TreeGrafter"/>
</dbReference>
<dbReference type="FunFam" id="3.40.50.300:FF:000741">
    <property type="entry name" value="Putative mitochondrial dynamin GTPase"/>
    <property type="match status" value="1"/>
</dbReference>
<comment type="caution">
    <text evidence="21">The sequence shown here is derived from an EMBL/GenBank/DDBJ whole genome shotgun (WGS) entry which is preliminary data.</text>
</comment>
<keyword evidence="12" id="KW-0496">Mitochondrion</keyword>
<reference evidence="21 22" key="1">
    <citation type="submission" date="2016-05" db="EMBL/GenBank/DDBJ databases">
        <title>Genome sequencing of Trichophyton rubrum CMCC(F)T1i isolated from hair.</title>
        <authorList>
            <person name="Zhan P."/>
            <person name="Tao Y."/>
            <person name="Liu W."/>
        </authorList>
    </citation>
    <scope>NUCLEOTIDE SEQUENCE [LARGE SCALE GENOMIC DNA]</scope>
    <source>
        <strain evidence="22">CMCC(F)T1i</strain>
    </source>
</reference>
<evidence type="ECO:0000256" key="9">
    <source>
        <dbReference type="ARBA" id="ARBA00022842"/>
    </source>
</evidence>
<dbReference type="InterPro" id="IPR022812">
    <property type="entry name" value="Dynamin"/>
</dbReference>
<keyword evidence="7" id="KW-0999">Mitochondrion inner membrane</keyword>
<dbReference type="Pfam" id="PF24550">
    <property type="entry name" value="LIS_MGM1"/>
    <property type="match status" value="1"/>
</dbReference>
<dbReference type="PANTHER" id="PTHR11566">
    <property type="entry name" value="DYNAMIN"/>
    <property type="match status" value="1"/>
</dbReference>
<keyword evidence="8" id="KW-0378">Hydrolase</keyword>
<dbReference type="PRINTS" id="PR00195">
    <property type="entry name" value="DYNAMIN"/>
</dbReference>
<evidence type="ECO:0000256" key="17">
    <source>
        <dbReference type="RuleBase" id="RU003932"/>
    </source>
</evidence>
<dbReference type="GO" id="GO:0005886">
    <property type="term" value="C:plasma membrane"/>
    <property type="evidence" value="ECO:0007669"/>
    <property type="project" value="TreeGrafter"/>
</dbReference>
<comment type="catalytic activity">
    <reaction evidence="16">
        <text>GTP + H2O = GDP + phosphate + H(+)</text>
        <dbReference type="Rhea" id="RHEA:19669"/>
        <dbReference type="ChEBI" id="CHEBI:15377"/>
        <dbReference type="ChEBI" id="CHEBI:15378"/>
        <dbReference type="ChEBI" id="CHEBI:37565"/>
        <dbReference type="ChEBI" id="CHEBI:43474"/>
        <dbReference type="ChEBI" id="CHEBI:58189"/>
        <dbReference type="EC" id="3.6.5.5"/>
    </reaction>
</comment>
<dbReference type="GO" id="GO:0061024">
    <property type="term" value="P:membrane organization"/>
    <property type="evidence" value="ECO:0007669"/>
    <property type="project" value="UniProtKB-ARBA"/>
</dbReference>
<dbReference type="GO" id="GO:0005525">
    <property type="term" value="F:GTP binding"/>
    <property type="evidence" value="ECO:0007669"/>
    <property type="project" value="UniProtKB-KW"/>
</dbReference>
<accession>A0A178EXL7</accession>
<keyword evidence="14" id="KW-0472">Membrane</keyword>
<evidence type="ECO:0000259" key="19">
    <source>
        <dbReference type="PROSITE" id="PS51388"/>
    </source>
</evidence>
<dbReference type="InterPro" id="IPR000375">
    <property type="entry name" value="Dynamin_stalk"/>
</dbReference>
<evidence type="ECO:0000256" key="3">
    <source>
        <dbReference type="ARBA" id="ARBA00011980"/>
    </source>
</evidence>
<sequence>MVRPGVRKRKVSSAITPPRQKCWPHGDQLCINRLPYETNAMSGRLLSRSAALLSGRTVARQFQYLGVTRAGGLINPQGNAYLRVRSWPLGTNAIHNVPAVRTISFARVLPKLALKLARIPAMFGGAMIAGLAYIQYQAAQAGNYAIDVIKSAGETAGGVALDALQGLRDIAEQTQQGIQNTKHNIQVPEWVQKILRINEYATPNHGGSSGDGGSGGGGGSPKKSSAGIAMAGAAAGSSLGFDSDQENRSAATLALDEQMMTLTRKMIEIRNMLQRVGQSNTLTLPSIVVIGSQSSGKSSVLEAIVGHEFLPKGSNMVTRRPIELTLVNTPDSSAEYGEFPALGLGKITDFSQIQRTLTDLNLAVPEKECVIDEPIQLSIYSPHVPDLSLIDLPGYIQVAGRGQPQELKQKISDLCDKYIQAPNIILAISAADVDLANSTALRASRRVDPRGERTIGVITKMDLVDPERGASILSDRKYPLRLGYVGIISRIPQSAGLFSRGSGNISNAIVKNENAYFNAHPREFGPDSELFVGTSVLRKKLMQTLEQTMASNLAGTRDAVSQELEEATYEFKVQYNDRPLSAESYLAESLDSFKRSFKEFSEGFGRPQVRELLKAQLDQRVLDILAQRYWNKPIEDISLALPEVDPLSSLPTSSPDSLYWRRKLDASSSALTKLGIGRLATTIVANSLQNHIDSLVASSTFNAHPYARKIIEEASTTILNDRFFSTSDQVENCIKPYKFEIEIDDMEWSKGRENVTRSLKEELKACESALKNVENAVGKRKLRDVMSFVDKSRKGDINIEGDNTGGAGGFSASLIEQARNAAFLRDRADILKMRLLAVRSKQCSSKKNRHYCPEVFLDVVADKLTSTAVLFLNVELLSEFYYHFPRELDLRLGRHLSEAEVERFAREDPRIRRHLDVIQKKEMLELVLEKIESLRQLEGRSKSNPNQAAATKERVKGSWRLF</sequence>
<dbReference type="EC" id="3.6.5.5" evidence="3"/>
<dbReference type="EMBL" id="LHPM01000015">
    <property type="protein sequence ID" value="OAL64754.1"/>
    <property type="molecule type" value="Genomic_DNA"/>
</dbReference>
<evidence type="ECO:0000256" key="16">
    <source>
        <dbReference type="ARBA" id="ARBA00048040"/>
    </source>
</evidence>
<comment type="similarity">
    <text evidence="17">Belongs to the TRAFAC class dynamin-like GTPase superfamily. Dynamin/Fzo/YdjA family.</text>
</comment>
<evidence type="ECO:0000313" key="22">
    <source>
        <dbReference type="Proteomes" id="UP000243015"/>
    </source>
</evidence>
<evidence type="ECO:0000256" key="15">
    <source>
        <dbReference type="ARBA" id="ARBA00023157"/>
    </source>
</evidence>
<dbReference type="Pfam" id="PF01031">
    <property type="entry name" value="Dynamin_M"/>
    <property type="match status" value="1"/>
</dbReference>
<evidence type="ECO:0000256" key="8">
    <source>
        <dbReference type="ARBA" id="ARBA00022801"/>
    </source>
</evidence>
<keyword evidence="10" id="KW-0809">Transit peptide</keyword>
<evidence type="ECO:0000256" key="6">
    <source>
        <dbReference type="ARBA" id="ARBA00022741"/>
    </source>
</evidence>
<keyword evidence="4" id="KW-0812">Transmembrane</keyword>
<dbReference type="GO" id="GO:0005758">
    <property type="term" value="C:mitochondrial intermembrane space"/>
    <property type="evidence" value="ECO:0007669"/>
    <property type="project" value="UniProtKB-SubCell"/>
</dbReference>
<dbReference type="AlphaFoldDB" id="A0A178EXL7"/>
<organism evidence="21 22">
    <name type="scientific">Trichophyton rubrum</name>
    <name type="common">Athlete's foot fungus</name>
    <name type="synonym">Epidermophyton rubrum</name>
    <dbReference type="NCBI Taxonomy" id="5551"/>
    <lineage>
        <taxon>Eukaryota</taxon>
        <taxon>Fungi</taxon>
        <taxon>Dikarya</taxon>
        <taxon>Ascomycota</taxon>
        <taxon>Pezizomycotina</taxon>
        <taxon>Eurotiomycetes</taxon>
        <taxon>Eurotiomycetidae</taxon>
        <taxon>Onygenales</taxon>
        <taxon>Arthrodermataceae</taxon>
        <taxon>Trichophyton</taxon>
    </lineage>
</organism>
<gene>
    <name evidence="21" type="ORF">A7C99_4189</name>
</gene>
<feature type="compositionally biased region" description="Gly residues" evidence="18">
    <location>
        <begin position="207"/>
        <end position="220"/>
    </location>
</feature>
<feature type="domain" description="GED" evidence="19">
    <location>
        <begin position="846"/>
        <end position="939"/>
    </location>
</feature>
<dbReference type="GO" id="GO:0005743">
    <property type="term" value="C:mitochondrial inner membrane"/>
    <property type="evidence" value="ECO:0007669"/>
    <property type="project" value="UniProtKB-SubCell"/>
</dbReference>
<dbReference type="PROSITE" id="PS51388">
    <property type="entry name" value="GED"/>
    <property type="match status" value="1"/>
</dbReference>
<dbReference type="Pfam" id="PF00350">
    <property type="entry name" value="Dynamin_N"/>
    <property type="match status" value="1"/>
</dbReference>
<evidence type="ECO:0000256" key="13">
    <source>
        <dbReference type="ARBA" id="ARBA00023134"/>
    </source>
</evidence>
<evidence type="ECO:0000256" key="2">
    <source>
        <dbReference type="ARBA" id="ARBA00004569"/>
    </source>
</evidence>
<keyword evidence="5" id="KW-0479">Metal-binding</keyword>
<feature type="domain" description="Dynamin-type G" evidence="20">
    <location>
        <begin position="281"/>
        <end position="554"/>
    </location>
</feature>
<evidence type="ECO:0000256" key="1">
    <source>
        <dbReference type="ARBA" id="ARBA00004273"/>
    </source>
</evidence>
<protein>
    <recommendedName>
        <fullName evidence="3">dynamin GTPase</fullName>
        <ecNumber evidence="3">3.6.5.5</ecNumber>
    </recommendedName>
</protein>
<evidence type="ECO:0000256" key="12">
    <source>
        <dbReference type="ARBA" id="ARBA00023128"/>
    </source>
</evidence>
<dbReference type="PANTHER" id="PTHR11566:SF212">
    <property type="entry name" value="DYNAMIN"/>
    <property type="match status" value="1"/>
</dbReference>
<evidence type="ECO:0000256" key="10">
    <source>
        <dbReference type="ARBA" id="ARBA00022946"/>
    </source>
</evidence>
<dbReference type="InterPro" id="IPR045063">
    <property type="entry name" value="Dynamin_N"/>
</dbReference>
<dbReference type="GO" id="GO:0003924">
    <property type="term" value="F:GTPase activity"/>
    <property type="evidence" value="ECO:0007669"/>
    <property type="project" value="InterPro"/>
</dbReference>
<feature type="region of interest" description="Disordered" evidence="18">
    <location>
        <begin position="202"/>
        <end position="225"/>
    </location>
</feature>
<keyword evidence="11" id="KW-1133">Transmembrane helix</keyword>
<dbReference type="InterPro" id="IPR030381">
    <property type="entry name" value="G_DYNAMIN_dom"/>
</dbReference>
<dbReference type="GO" id="GO:0031623">
    <property type="term" value="P:receptor internalization"/>
    <property type="evidence" value="ECO:0007669"/>
    <property type="project" value="TreeGrafter"/>
</dbReference>
<dbReference type="GO" id="GO:0008017">
    <property type="term" value="F:microtubule binding"/>
    <property type="evidence" value="ECO:0007669"/>
    <property type="project" value="TreeGrafter"/>
</dbReference>
<evidence type="ECO:0000256" key="7">
    <source>
        <dbReference type="ARBA" id="ARBA00022792"/>
    </source>
</evidence>
<dbReference type="SMART" id="SM00053">
    <property type="entry name" value="DYNc"/>
    <property type="match status" value="1"/>
</dbReference>
<dbReference type="GO" id="GO:0046872">
    <property type="term" value="F:metal ion binding"/>
    <property type="evidence" value="ECO:0007669"/>
    <property type="project" value="UniProtKB-KW"/>
</dbReference>
<comment type="subcellular location">
    <subcellularLocation>
        <location evidence="1">Mitochondrion inner membrane</location>
    </subcellularLocation>
    <subcellularLocation>
        <location evidence="2">Mitochondrion intermembrane space</location>
    </subcellularLocation>
</comment>
<proteinExistence type="inferred from homology"/>
<dbReference type="PROSITE" id="PS00410">
    <property type="entry name" value="G_DYNAMIN_1"/>
    <property type="match status" value="1"/>
</dbReference>
<keyword evidence="15" id="KW-1015">Disulfide bond</keyword>
<keyword evidence="13 17" id="KW-0342">GTP-binding</keyword>